<dbReference type="Proteomes" id="UP000242791">
    <property type="component" value="Unassembled WGS sequence"/>
</dbReference>
<protein>
    <submittedName>
        <fullName evidence="1">Uncharacterized protein</fullName>
    </submittedName>
</protein>
<dbReference type="EMBL" id="LGTZ01000638">
    <property type="protein sequence ID" value="OJD24085.1"/>
    <property type="molecule type" value="Genomic_DNA"/>
</dbReference>
<accession>A0A1J9R8W5</accession>
<organism evidence="1 2">
    <name type="scientific">Blastomyces percursus</name>
    <dbReference type="NCBI Taxonomy" id="1658174"/>
    <lineage>
        <taxon>Eukaryota</taxon>
        <taxon>Fungi</taxon>
        <taxon>Dikarya</taxon>
        <taxon>Ascomycota</taxon>
        <taxon>Pezizomycotina</taxon>
        <taxon>Eurotiomycetes</taxon>
        <taxon>Eurotiomycetidae</taxon>
        <taxon>Onygenales</taxon>
        <taxon>Ajellomycetaceae</taxon>
        <taxon>Blastomyces</taxon>
    </lineage>
</organism>
<proteinExistence type="predicted"/>
<evidence type="ECO:0000313" key="2">
    <source>
        <dbReference type="Proteomes" id="UP000242791"/>
    </source>
</evidence>
<dbReference type="VEuPathDB" id="FungiDB:ACJ73_04557"/>
<sequence>MAPTSSAELAPTQRSIPLEAIVVASIQEMSTIILVIPLGVGNLLRQDETKCWLAISSFTVLFFAGSSKLTTDSLPRLELQGLADPDIALGCSEERTEWQV</sequence>
<gene>
    <name evidence="1" type="ORF">ACJ73_04557</name>
</gene>
<keyword evidence="2" id="KW-1185">Reference proteome</keyword>
<name>A0A1J9R8W5_9EURO</name>
<reference evidence="1 2" key="1">
    <citation type="submission" date="2015-08" db="EMBL/GenBank/DDBJ databases">
        <title>Emmonsia species relationships and genome sequence.</title>
        <authorList>
            <person name="Cuomo C.A."/>
            <person name="Schwartz I.S."/>
            <person name="Kenyon C."/>
            <person name="De Hoog G.S."/>
            <person name="Govender N.P."/>
            <person name="Botha A."/>
            <person name="Moreno L."/>
            <person name="De Vries M."/>
            <person name="Munoz J.F."/>
            <person name="Stielow J.B."/>
        </authorList>
    </citation>
    <scope>NUCLEOTIDE SEQUENCE [LARGE SCALE GENOMIC DNA]</scope>
    <source>
        <strain evidence="1 2">EI222</strain>
    </source>
</reference>
<evidence type="ECO:0000313" key="1">
    <source>
        <dbReference type="EMBL" id="OJD24085.1"/>
    </source>
</evidence>
<comment type="caution">
    <text evidence="1">The sequence shown here is derived from an EMBL/GenBank/DDBJ whole genome shotgun (WGS) entry which is preliminary data.</text>
</comment>
<dbReference type="AlphaFoldDB" id="A0A1J9R8W5"/>